<proteinExistence type="predicted"/>
<protein>
    <submittedName>
        <fullName evidence="1">Capsid protein</fullName>
    </submittedName>
</protein>
<reference evidence="1" key="1">
    <citation type="submission" date="2020-10" db="EMBL/GenBank/DDBJ databases">
        <title>CRESS DNA virus dark matter in the feces of wild birds.</title>
        <authorList>
            <person name="Yang S."/>
            <person name="Zhang W."/>
        </authorList>
    </citation>
    <scope>NUCLEOTIDE SEQUENCE</scope>
    <source>
        <strain evidence="1">Eph225cre4</strain>
    </source>
</reference>
<evidence type="ECO:0000313" key="1">
    <source>
        <dbReference type="EMBL" id="QTE03434.1"/>
    </source>
</evidence>
<accession>A0A8A4XCE3</accession>
<sequence>MAYGRRYRRRYTRRNSRSLSNRSIYGKKSARSQANQIASLRNRVNSIARSCRPETKIHYLEFNKLFNNSATSNISWGNFYTIPKADMIGNYVKFKTIKLSGVLEYTDTFENNVSIDHQRTCTMRIVVYQMRNTYSTGTPLVSDILDVSTSGIGYELNAYKPFKAGTGQIVKILSNRVITLSNIQSIKRFNITINKGMLNQTYLMDTESDEGAVSSSYIYPRGTIAVAFISSGLHWDSSYTQQVNMNGFIKIAYTDN</sequence>
<dbReference type="EMBL" id="MW182787">
    <property type="protein sequence ID" value="QTE03434.1"/>
    <property type="molecule type" value="Genomic_DNA"/>
</dbReference>
<name>A0A8A4XCE3_9VIRU</name>
<organism evidence="1">
    <name type="scientific">Syrmaticus ellioti CRESS-DNA-virus sp</name>
    <dbReference type="NCBI Taxonomy" id="2815058"/>
    <lineage>
        <taxon>Viruses</taxon>
        <taxon>Monodnaviria</taxon>
        <taxon>Shotokuvirae</taxon>
        <taxon>Cressdnaviricota</taxon>
    </lineage>
</organism>